<gene>
    <name evidence="4" type="ORF">MONBRDRAFT_3751</name>
</gene>
<protein>
    <recommendedName>
        <fullName evidence="3">RRM domain-containing protein</fullName>
    </recommendedName>
</protein>
<evidence type="ECO:0000259" key="3">
    <source>
        <dbReference type="PROSITE" id="PS50102"/>
    </source>
</evidence>
<evidence type="ECO:0000313" key="4">
    <source>
        <dbReference type="EMBL" id="EDQ92014.1"/>
    </source>
</evidence>
<accession>A9URZ7</accession>
<name>A9URZ7_MONBE</name>
<dbReference type="EMBL" id="CH991544">
    <property type="protein sequence ID" value="EDQ92014.1"/>
    <property type="molecule type" value="Genomic_DNA"/>
</dbReference>
<keyword evidence="5" id="KW-1185">Reference proteome</keyword>
<sequence>TRSEDLREEFSKFGPIKDVYLPVDRESQRPRGFGFVTFEEQRSADDAIAQLNEQDFMGRRIQVNFARARGAPRGGGG</sequence>
<dbReference type="InterPro" id="IPR035979">
    <property type="entry name" value="RBD_domain_sf"/>
</dbReference>
<organism evidence="4 5">
    <name type="scientific">Monosiga brevicollis</name>
    <name type="common">Choanoflagellate</name>
    <dbReference type="NCBI Taxonomy" id="81824"/>
    <lineage>
        <taxon>Eukaryota</taxon>
        <taxon>Choanoflagellata</taxon>
        <taxon>Craspedida</taxon>
        <taxon>Salpingoecidae</taxon>
        <taxon>Monosiga</taxon>
    </lineage>
</organism>
<evidence type="ECO:0000313" key="5">
    <source>
        <dbReference type="Proteomes" id="UP000001357"/>
    </source>
</evidence>
<dbReference type="Pfam" id="PF00076">
    <property type="entry name" value="RRM_1"/>
    <property type="match status" value="1"/>
</dbReference>
<dbReference type="InterPro" id="IPR000504">
    <property type="entry name" value="RRM_dom"/>
</dbReference>
<feature type="non-terminal residue" evidence="4">
    <location>
        <position position="1"/>
    </location>
</feature>
<dbReference type="KEGG" id="mbr:MONBRDRAFT_3751"/>
<dbReference type="PROSITE" id="PS50102">
    <property type="entry name" value="RRM"/>
    <property type="match status" value="1"/>
</dbReference>
<dbReference type="InterPro" id="IPR052462">
    <property type="entry name" value="SLIRP/GR-RBP-like"/>
</dbReference>
<evidence type="ECO:0000256" key="2">
    <source>
        <dbReference type="PROSITE-ProRule" id="PRU00176"/>
    </source>
</evidence>
<dbReference type="OMA" id="WMGRSIR"/>
<reference evidence="4 5" key="1">
    <citation type="journal article" date="2008" name="Nature">
        <title>The genome of the choanoflagellate Monosiga brevicollis and the origin of metazoans.</title>
        <authorList>
            <consortium name="JGI Sequencing"/>
            <person name="King N."/>
            <person name="Westbrook M.J."/>
            <person name="Young S.L."/>
            <person name="Kuo A."/>
            <person name="Abedin M."/>
            <person name="Chapman J."/>
            <person name="Fairclough S."/>
            <person name="Hellsten U."/>
            <person name="Isogai Y."/>
            <person name="Letunic I."/>
            <person name="Marr M."/>
            <person name="Pincus D."/>
            <person name="Putnam N."/>
            <person name="Rokas A."/>
            <person name="Wright K.J."/>
            <person name="Zuzow R."/>
            <person name="Dirks W."/>
            <person name="Good M."/>
            <person name="Goodstein D."/>
            <person name="Lemons D."/>
            <person name="Li W."/>
            <person name="Lyons J.B."/>
            <person name="Morris A."/>
            <person name="Nichols S."/>
            <person name="Richter D.J."/>
            <person name="Salamov A."/>
            <person name="Bork P."/>
            <person name="Lim W.A."/>
            <person name="Manning G."/>
            <person name="Miller W.T."/>
            <person name="McGinnis W."/>
            <person name="Shapiro H."/>
            <person name="Tjian R."/>
            <person name="Grigoriev I.V."/>
            <person name="Rokhsar D."/>
        </authorList>
    </citation>
    <scope>NUCLEOTIDE SEQUENCE [LARGE SCALE GENOMIC DNA]</scope>
    <source>
        <strain evidence="5">MX1 / ATCC 50154</strain>
    </source>
</reference>
<proteinExistence type="predicted"/>
<dbReference type="SMART" id="SM00360">
    <property type="entry name" value="RRM"/>
    <property type="match status" value="1"/>
</dbReference>
<evidence type="ECO:0000256" key="1">
    <source>
        <dbReference type="ARBA" id="ARBA00022884"/>
    </source>
</evidence>
<dbReference type="AlphaFoldDB" id="A9URZ7"/>
<dbReference type="Proteomes" id="UP000001357">
    <property type="component" value="Unassembled WGS sequence"/>
</dbReference>
<dbReference type="RefSeq" id="XP_001743300.1">
    <property type="nucleotide sequence ID" value="XM_001743248.1"/>
</dbReference>
<dbReference type="GeneID" id="5888639"/>
<dbReference type="Gene3D" id="3.30.70.330">
    <property type="match status" value="1"/>
</dbReference>
<dbReference type="GO" id="GO:0003723">
    <property type="term" value="F:RNA binding"/>
    <property type="evidence" value="ECO:0007669"/>
    <property type="project" value="UniProtKB-UniRule"/>
</dbReference>
<feature type="domain" description="RRM" evidence="3">
    <location>
        <begin position="1"/>
        <end position="68"/>
    </location>
</feature>
<dbReference type="InterPro" id="IPR012677">
    <property type="entry name" value="Nucleotide-bd_a/b_plait_sf"/>
</dbReference>
<feature type="non-terminal residue" evidence="4">
    <location>
        <position position="77"/>
    </location>
</feature>
<dbReference type="SUPFAM" id="SSF54928">
    <property type="entry name" value="RNA-binding domain, RBD"/>
    <property type="match status" value="1"/>
</dbReference>
<dbReference type="STRING" id="81824.A9URZ7"/>
<dbReference type="InParanoid" id="A9URZ7"/>
<keyword evidence="1 2" id="KW-0694">RNA-binding</keyword>
<dbReference type="PANTHER" id="PTHR48027">
    <property type="entry name" value="HETEROGENEOUS NUCLEAR RIBONUCLEOPROTEIN 87F-RELATED"/>
    <property type="match status" value="1"/>
</dbReference>
<dbReference type="eggNOG" id="KOG0118">
    <property type="taxonomic scope" value="Eukaryota"/>
</dbReference>